<keyword evidence="2" id="KW-0963">Cytoplasm</keyword>
<dbReference type="PROSITE" id="PS51755">
    <property type="entry name" value="OMPR_PHOB"/>
    <property type="match status" value="1"/>
</dbReference>
<feature type="domain" description="OmpR/PhoB-type" evidence="11">
    <location>
        <begin position="135"/>
        <end position="235"/>
    </location>
</feature>
<dbReference type="PANTHER" id="PTHR48111:SF4">
    <property type="entry name" value="DNA-BINDING DUAL TRANSCRIPTIONAL REGULATOR OMPR"/>
    <property type="match status" value="1"/>
</dbReference>
<dbReference type="Gene3D" id="6.10.250.690">
    <property type="match status" value="1"/>
</dbReference>
<evidence type="ECO:0000256" key="4">
    <source>
        <dbReference type="ARBA" id="ARBA00023012"/>
    </source>
</evidence>
<name>A0A1S7LI48_MAGMO</name>
<dbReference type="GO" id="GO:0000156">
    <property type="term" value="F:phosphorelay response regulator activity"/>
    <property type="evidence" value="ECO:0007669"/>
    <property type="project" value="TreeGrafter"/>
</dbReference>
<dbReference type="Pfam" id="PF00072">
    <property type="entry name" value="Response_reg"/>
    <property type="match status" value="1"/>
</dbReference>
<keyword evidence="6 9" id="KW-0238">DNA-binding</keyword>
<evidence type="ECO:0000256" key="7">
    <source>
        <dbReference type="ARBA" id="ARBA00023163"/>
    </source>
</evidence>
<dbReference type="InterPro" id="IPR011006">
    <property type="entry name" value="CheY-like_superfamily"/>
</dbReference>
<keyword evidence="4" id="KW-0902">Two-component regulatory system</keyword>
<dbReference type="EMBL" id="LO017727">
    <property type="protein sequence ID" value="CRH06258.1"/>
    <property type="molecule type" value="Genomic_DNA"/>
</dbReference>
<keyword evidence="7" id="KW-0804">Transcription</keyword>
<dbReference type="SUPFAM" id="SSF52172">
    <property type="entry name" value="CheY-like"/>
    <property type="match status" value="1"/>
</dbReference>
<evidence type="ECO:0000256" key="9">
    <source>
        <dbReference type="PROSITE-ProRule" id="PRU01091"/>
    </source>
</evidence>
<gene>
    <name evidence="12" type="primary">ompR</name>
    <name evidence="12" type="ORF">MAGMO_2087</name>
</gene>
<reference evidence="12" key="1">
    <citation type="submission" date="2015-04" db="EMBL/GenBank/DDBJ databases">
        <authorList>
            <person name="Syromyatnikov M.Y."/>
            <person name="Popov V.N."/>
        </authorList>
    </citation>
    <scope>NUCLEOTIDE SEQUENCE</scope>
    <source>
        <strain evidence="12">MO-1</strain>
    </source>
</reference>
<dbReference type="CDD" id="cd00383">
    <property type="entry name" value="trans_reg_C"/>
    <property type="match status" value="1"/>
</dbReference>
<evidence type="ECO:0000256" key="6">
    <source>
        <dbReference type="ARBA" id="ARBA00023125"/>
    </source>
</evidence>
<dbReference type="Gene3D" id="3.40.50.2300">
    <property type="match status" value="1"/>
</dbReference>
<dbReference type="SMART" id="SM00448">
    <property type="entry name" value="REC"/>
    <property type="match status" value="1"/>
</dbReference>
<dbReference type="SUPFAM" id="SSF46894">
    <property type="entry name" value="C-terminal effector domain of the bipartite response regulators"/>
    <property type="match status" value="1"/>
</dbReference>
<dbReference type="InterPro" id="IPR001867">
    <property type="entry name" value="OmpR/PhoB-type_DNA-bd"/>
</dbReference>
<feature type="domain" description="Response regulatory" evidence="10">
    <location>
        <begin position="6"/>
        <end position="119"/>
    </location>
</feature>
<keyword evidence="5" id="KW-0805">Transcription regulation</keyword>
<evidence type="ECO:0000259" key="10">
    <source>
        <dbReference type="PROSITE" id="PS50110"/>
    </source>
</evidence>
<organism evidence="12">
    <name type="scientific">Magnetococcus massalia (strain MO-1)</name>
    <dbReference type="NCBI Taxonomy" id="451514"/>
    <lineage>
        <taxon>Bacteria</taxon>
        <taxon>Pseudomonadati</taxon>
        <taxon>Pseudomonadota</taxon>
        <taxon>Magnetococcia</taxon>
        <taxon>Magnetococcales</taxon>
        <taxon>Magnetococcaceae</taxon>
        <taxon>Magnetococcus</taxon>
    </lineage>
</organism>
<dbReference type="PROSITE" id="PS50110">
    <property type="entry name" value="RESPONSE_REGULATORY"/>
    <property type="match status" value="1"/>
</dbReference>
<dbReference type="PANTHER" id="PTHR48111">
    <property type="entry name" value="REGULATOR OF RPOS"/>
    <property type="match status" value="1"/>
</dbReference>
<dbReference type="Pfam" id="PF00486">
    <property type="entry name" value="Trans_reg_C"/>
    <property type="match status" value="1"/>
</dbReference>
<dbReference type="GO" id="GO:0032993">
    <property type="term" value="C:protein-DNA complex"/>
    <property type="evidence" value="ECO:0007669"/>
    <property type="project" value="TreeGrafter"/>
</dbReference>
<dbReference type="FunFam" id="1.10.10.10:FF:000099">
    <property type="entry name" value="Two-component system response regulator TorR"/>
    <property type="match status" value="1"/>
</dbReference>
<dbReference type="GO" id="GO:0006355">
    <property type="term" value="P:regulation of DNA-templated transcription"/>
    <property type="evidence" value="ECO:0007669"/>
    <property type="project" value="InterPro"/>
</dbReference>
<dbReference type="AlphaFoldDB" id="A0A1S7LI48"/>
<dbReference type="InterPro" id="IPR036388">
    <property type="entry name" value="WH-like_DNA-bd_sf"/>
</dbReference>
<evidence type="ECO:0000256" key="1">
    <source>
        <dbReference type="ARBA" id="ARBA00004496"/>
    </source>
</evidence>
<evidence type="ECO:0000256" key="3">
    <source>
        <dbReference type="ARBA" id="ARBA00022553"/>
    </source>
</evidence>
<protein>
    <submittedName>
        <fullName evidence="12">Transcriptional regulatory protein ompR</fullName>
    </submittedName>
</protein>
<dbReference type="InterPro" id="IPR039420">
    <property type="entry name" value="WalR-like"/>
</dbReference>
<dbReference type="GO" id="GO:0005829">
    <property type="term" value="C:cytosol"/>
    <property type="evidence" value="ECO:0007669"/>
    <property type="project" value="TreeGrafter"/>
</dbReference>
<dbReference type="InterPro" id="IPR016032">
    <property type="entry name" value="Sig_transdc_resp-reg_C-effctor"/>
</dbReference>
<dbReference type="Gene3D" id="1.10.10.10">
    <property type="entry name" value="Winged helix-like DNA-binding domain superfamily/Winged helix DNA-binding domain"/>
    <property type="match status" value="1"/>
</dbReference>
<evidence type="ECO:0000256" key="2">
    <source>
        <dbReference type="ARBA" id="ARBA00022490"/>
    </source>
</evidence>
<evidence type="ECO:0000256" key="8">
    <source>
        <dbReference type="PROSITE-ProRule" id="PRU00169"/>
    </source>
</evidence>
<accession>A0A1S7LI48</accession>
<dbReference type="InterPro" id="IPR001789">
    <property type="entry name" value="Sig_transdc_resp-reg_receiver"/>
</dbReference>
<feature type="modified residue" description="4-aspartylphosphate" evidence="8">
    <location>
        <position position="55"/>
    </location>
</feature>
<dbReference type="GO" id="GO:0000976">
    <property type="term" value="F:transcription cis-regulatory region binding"/>
    <property type="evidence" value="ECO:0007669"/>
    <property type="project" value="TreeGrafter"/>
</dbReference>
<keyword evidence="3 8" id="KW-0597">Phosphoprotein</keyword>
<comment type="subcellular location">
    <subcellularLocation>
        <location evidence="1">Cytoplasm</location>
    </subcellularLocation>
</comment>
<sequence length="252" mass="28466">MSTEGNVLIVDDDPDILRLVGDYLEQRGYRVKLAENGLVLKQVLETSQVDIVVLDLILPDEDGLELCRGLRARSNVPIIILSSKGEQMDRIIGLEMGADDYVAKPFHPRELLARIKSVLRRARSLPESILDNPEQYTYHFSDWTLDGPTRRLIAPSGRTVTLTGGEHALLRVFLHHPNRVLSRDQILDLTYGKEQEPFGRTIDMQVSRLRKRLVDDAKNPALIKTVRNAGYVFCSRVSVEIAGEENVNQVRS</sequence>
<dbReference type="SMART" id="SM00862">
    <property type="entry name" value="Trans_reg_C"/>
    <property type="match status" value="1"/>
</dbReference>
<evidence type="ECO:0000259" key="11">
    <source>
        <dbReference type="PROSITE" id="PS51755"/>
    </source>
</evidence>
<feature type="DNA-binding region" description="OmpR/PhoB-type" evidence="9">
    <location>
        <begin position="135"/>
        <end position="235"/>
    </location>
</feature>
<evidence type="ECO:0000313" key="12">
    <source>
        <dbReference type="EMBL" id="CRH06258.1"/>
    </source>
</evidence>
<proteinExistence type="predicted"/>
<evidence type="ECO:0000256" key="5">
    <source>
        <dbReference type="ARBA" id="ARBA00023015"/>
    </source>
</evidence>